<proteinExistence type="predicted"/>
<evidence type="ECO:0000313" key="1">
    <source>
        <dbReference type="EMBL" id="SIS43106.1"/>
    </source>
</evidence>
<accession>A0A1N7J1G6</accession>
<evidence type="ECO:0008006" key="3">
    <source>
        <dbReference type="Google" id="ProtNLM"/>
    </source>
</evidence>
<reference evidence="2" key="1">
    <citation type="submission" date="2017-01" db="EMBL/GenBank/DDBJ databases">
        <authorList>
            <person name="Varghese N."/>
            <person name="Submissions S."/>
        </authorList>
    </citation>
    <scope>NUCLEOTIDE SEQUENCE [LARGE SCALE GENOMIC DNA]</scope>
    <source>
        <strain evidence="2">DSM 45196</strain>
    </source>
</reference>
<dbReference type="InterPro" id="IPR003772">
    <property type="entry name" value="YceD"/>
</dbReference>
<dbReference type="EMBL" id="FTOD01000001">
    <property type="protein sequence ID" value="SIS43106.1"/>
    <property type="molecule type" value="Genomic_DNA"/>
</dbReference>
<organism evidence="1 2">
    <name type="scientific">Kroppenstedtia eburnea</name>
    <dbReference type="NCBI Taxonomy" id="714067"/>
    <lineage>
        <taxon>Bacteria</taxon>
        <taxon>Bacillati</taxon>
        <taxon>Bacillota</taxon>
        <taxon>Bacilli</taxon>
        <taxon>Bacillales</taxon>
        <taxon>Thermoactinomycetaceae</taxon>
        <taxon>Kroppenstedtia</taxon>
    </lineage>
</organism>
<dbReference type="PANTHER" id="PTHR34374">
    <property type="entry name" value="LARGE RIBOSOMAL RNA SUBUNIT ACCUMULATION PROTEIN YCED HOMOLOG 1, CHLOROPLASTIC"/>
    <property type="match status" value="1"/>
</dbReference>
<dbReference type="Proteomes" id="UP000186795">
    <property type="component" value="Unassembled WGS sequence"/>
</dbReference>
<name>A0A1N7J1G6_9BACL</name>
<protein>
    <recommendedName>
        <fullName evidence="3">DUF177 domain-containing protein</fullName>
    </recommendedName>
</protein>
<dbReference type="AlphaFoldDB" id="A0A1N7J1G6"/>
<sequence>MLLTFRELNQRTGPLHWEEEVRLDGMEKENPDLIRLEPVKVGITAWKDQGLFHVQGEQSAKATLRCSRCLSGFDRVLSARWHRVFTDDGNRVEPSGEEEILLVSLDRPTDLTPYIREALLLSMPFAPVCREECKGLCPTCGTDWNRASCQCDNRRIDPRLAKLGELLNRDP</sequence>
<dbReference type="PANTHER" id="PTHR34374:SF1">
    <property type="entry name" value="LARGE RIBOSOMAL RNA SUBUNIT ACCUMULATION PROTEIN YCED HOMOLOG 1, CHLOROPLASTIC"/>
    <property type="match status" value="1"/>
</dbReference>
<dbReference type="OrthoDB" id="9790372at2"/>
<gene>
    <name evidence="1" type="ORF">SAMN05421790_101607</name>
</gene>
<dbReference type="Pfam" id="PF02620">
    <property type="entry name" value="YceD"/>
    <property type="match status" value="1"/>
</dbReference>
<evidence type="ECO:0000313" key="2">
    <source>
        <dbReference type="Proteomes" id="UP000186795"/>
    </source>
</evidence>
<dbReference type="RefSeq" id="WP_076523251.1">
    <property type="nucleotide sequence ID" value="NZ_CP048103.1"/>
</dbReference>
<keyword evidence="2" id="KW-1185">Reference proteome</keyword>